<proteinExistence type="predicted"/>
<organism evidence="1 2">
    <name type="scientific">Nitratidesulfovibrio liaohensis</name>
    <dbReference type="NCBI Taxonomy" id="2604158"/>
    <lineage>
        <taxon>Bacteria</taxon>
        <taxon>Pseudomonadati</taxon>
        <taxon>Thermodesulfobacteriota</taxon>
        <taxon>Desulfovibrionia</taxon>
        <taxon>Desulfovibrionales</taxon>
        <taxon>Desulfovibrionaceae</taxon>
        <taxon>Nitratidesulfovibrio</taxon>
    </lineage>
</organism>
<evidence type="ECO:0000313" key="1">
    <source>
        <dbReference type="EMBL" id="WMW65823.1"/>
    </source>
</evidence>
<reference evidence="1" key="1">
    <citation type="submission" date="2023-09" db="EMBL/GenBank/DDBJ databases">
        <authorList>
            <consortium name="CW5 consortium"/>
            <person name="Lu C.-W."/>
        </authorList>
    </citation>
    <scope>NUCLEOTIDE SEQUENCE</scope>
    <source>
        <strain evidence="1">KPS</strain>
    </source>
</reference>
<protein>
    <submittedName>
        <fullName evidence="1">Uncharacterized protein</fullName>
    </submittedName>
</protein>
<dbReference type="EMBL" id="CP133659">
    <property type="protein sequence ID" value="WMW65823.1"/>
    <property type="molecule type" value="Genomic_DNA"/>
</dbReference>
<keyword evidence="2" id="KW-1185">Reference proteome</keyword>
<name>A0ABY9R485_9BACT</name>
<gene>
    <name evidence="1" type="ORF">KPS_000336</name>
</gene>
<dbReference type="Proteomes" id="UP001180616">
    <property type="component" value="Chromosome"/>
</dbReference>
<evidence type="ECO:0000313" key="2">
    <source>
        <dbReference type="Proteomes" id="UP001180616"/>
    </source>
</evidence>
<dbReference type="RefSeq" id="WP_012611391.1">
    <property type="nucleotide sequence ID" value="NZ_CP133659.1"/>
</dbReference>
<dbReference type="Gene3D" id="2.30.30.100">
    <property type="match status" value="1"/>
</dbReference>
<sequence>MAYDIRLVKLVNGELVLGKFDEASNSLKDVAALQTVPTQQGVQMMLLPYGYPFEQGFDGVISRVHVIYEYKACPEELKTKYLEATSNLTLSTGGLGGGLGNLNLAKGPAGGKITGISDLLKK</sequence>
<accession>A0ABY9R485</accession>